<dbReference type="GO" id="GO:0042721">
    <property type="term" value="C:TIM22 mitochondrial import inner membrane insertion complex"/>
    <property type="evidence" value="ECO:0007669"/>
    <property type="project" value="InterPro"/>
</dbReference>
<dbReference type="Pfam" id="PF10171">
    <property type="entry name" value="Tim29"/>
    <property type="match status" value="1"/>
</dbReference>
<dbReference type="OMA" id="WRLKWKM"/>
<dbReference type="STRING" id="400727.A0A2T7NNA9"/>
<protein>
    <submittedName>
        <fullName evidence="1">Uncharacterized protein</fullName>
    </submittedName>
</protein>
<evidence type="ECO:0000313" key="1">
    <source>
        <dbReference type="EMBL" id="PVD22643.1"/>
    </source>
</evidence>
<dbReference type="PANTHER" id="PTHR21435:SF1">
    <property type="entry name" value="MITOCHONDRIAL IMPORT INNER MEMBRANE TRANSLOCASE SUBUNIT TIM29"/>
    <property type="match status" value="1"/>
</dbReference>
<name>A0A2T7NNA9_POMCA</name>
<accession>A0A2T7NNA9</accession>
<reference evidence="1 2" key="1">
    <citation type="submission" date="2018-04" db="EMBL/GenBank/DDBJ databases">
        <title>The genome of golden apple snail Pomacea canaliculata provides insight into stress tolerance and invasive adaptation.</title>
        <authorList>
            <person name="Liu C."/>
            <person name="Liu B."/>
            <person name="Ren Y."/>
            <person name="Zhang Y."/>
            <person name="Wang H."/>
            <person name="Li S."/>
            <person name="Jiang F."/>
            <person name="Yin L."/>
            <person name="Zhang G."/>
            <person name="Qian W."/>
            <person name="Fan W."/>
        </authorList>
    </citation>
    <scope>NUCLEOTIDE SEQUENCE [LARGE SCALE GENOMIC DNA]</scope>
    <source>
        <strain evidence="1">SZHN2017</strain>
        <tissue evidence="1">Muscle</tissue>
    </source>
</reference>
<dbReference type="PANTHER" id="PTHR21435">
    <property type="entry name" value="MITOCHONDRIAL IMPORT INNER MEMBRANE TRANSLOCASE SUBUNIT TIM29"/>
    <property type="match status" value="1"/>
</dbReference>
<organism evidence="1 2">
    <name type="scientific">Pomacea canaliculata</name>
    <name type="common">Golden apple snail</name>
    <dbReference type="NCBI Taxonomy" id="400727"/>
    <lineage>
        <taxon>Eukaryota</taxon>
        <taxon>Metazoa</taxon>
        <taxon>Spiralia</taxon>
        <taxon>Lophotrochozoa</taxon>
        <taxon>Mollusca</taxon>
        <taxon>Gastropoda</taxon>
        <taxon>Caenogastropoda</taxon>
        <taxon>Architaenioglossa</taxon>
        <taxon>Ampullarioidea</taxon>
        <taxon>Ampullariidae</taxon>
        <taxon>Pomacea</taxon>
    </lineage>
</organism>
<evidence type="ECO:0000313" key="2">
    <source>
        <dbReference type="Proteomes" id="UP000245119"/>
    </source>
</evidence>
<comment type="caution">
    <text evidence="1">The sequence shown here is derived from an EMBL/GenBank/DDBJ whole genome shotgun (WGS) entry which is preliminary data.</text>
</comment>
<dbReference type="OrthoDB" id="5970620at2759"/>
<sequence length="206" mass="23053">MASFATRGKLLLSKLRPNSPDKLNNTRLGRIAQYFLNIAVDYKAAVSEMIADMRSHPGKTAVYVSVLTAAATLARTNPSETSFHVAVTESAHELLLLGESIRNHHSDDHVQSLLQASLNGTLRYSNCGLFSLMWIADCSPVVNTYKSQCKLVKPRWSQFHQHIVDIGILGRWHKLYQAMHDYDVNMEEWDATGKKRTLAGKDGDAR</sequence>
<dbReference type="EMBL" id="PZQS01000010">
    <property type="protein sequence ID" value="PVD22643.1"/>
    <property type="molecule type" value="Genomic_DNA"/>
</dbReference>
<dbReference type="InterPro" id="IPR019322">
    <property type="entry name" value="TIMM29"/>
</dbReference>
<proteinExistence type="predicted"/>
<gene>
    <name evidence="1" type="ORF">C0Q70_15898</name>
</gene>
<dbReference type="Proteomes" id="UP000245119">
    <property type="component" value="Linkage Group LG10"/>
</dbReference>
<dbReference type="AlphaFoldDB" id="A0A2T7NNA9"/>
<keyword evidence="2" id="KW-1185">Reference proteome</keyword>
<dbReference type="GO" id="GO:0045039">
    <property type="term" value="P:protein insertion into mitochondrial inner membrane"/>
    <property type="evidence" value="ECO:0007669"/>
    <property type="project" value="TreeGrafter"/>
</dbReference>